<evidence type="ECO:0008006" key="4">
    <source>
        <dbReference type="Google" id="ProtNLM"/>
    </source>
</evidence>
<evidence type="ECO:0000256" key="1">
    <source>
        <dbReference type="SAM" id="MobiDB-lite"/>
    </source>
</evidence>
<protein>
    <recommendedName>
        <fullName evidence="4">Endolytic transglycosylase MltG</fullName>
    </recommendedName>
</protein>
<reference evidence="2 3" key="1">
    <citation type="submission" date="2019-11" db="EMBL/GenBank/DDBJ databases">
        <title>Draft genome sequences of five Paenibacillus species of dairy origin.</title>
        <authorList>
            <person name="Olajide A.M."/>
            <person name="Chen S."/>
            <person name="Lapointe G."/>
        </authorList>
    </citation>
    <scope>NUCLEOTIDE SEQUENCE [LARGE SCALE GENOMIC DNA]</scope>
    <source>
        <strain evidence="2 3">3CS1</strain>
    </source>
</reference>
<evidence type="ECO:0000313" key="3">
    <source>
        <dbReference type="Proteomes" id="UP000435177"/>
    </source>
</evidence>
<dbReference type="RefSeq" id="WP_155618120.1">
    <property type="nucleotide sequence ID" value="NZ_WOAA01000008.1"/>
</dbReference>
<keyword evidence="3" id="KW-1185">Reference proteome</keyword>
<feature type="compositionally biased region" description="Acidic residues" evidence="1">
    <location>
        <begin position="61"/>
        <end position="88"/>
    </location>
</feature>
<name>A0ABW9T2P5_9BACL</name>
<proteinExistence type="predicted"/>
<accession>A0ABW9T2P5</accession>
<sequence>MIRNRTFMMGLGIGLVLGAILLQLMIIGEGKQTQEDAAANLTREQLIAAAEAMNLQVVERSEDEEGAGEEADAAFGTSEEEGQGEAEAEAPVNPPAPEEPEAPQQPEQPDEAQSASTQAGGEVSPPSEPKPPAEEPIKLVVVRGSMLADVAEDLLQAGIIEDKQAFIARASSRNINRRVQTGTYSFKAGEDFDTIISELTKPSN</sequence>
<evidence type="ECO:0000313" key="2">
    <source>
        <dbReference type="EMBL" id="MUG66731.1"/>
    </source>
</evidence>
<feature type="compositionally biased region" description="Low complexity" evidence="1">
    <location>
        <begin position="102"/>
        <end position="113"/>
    </location>
</feature>
<gene>
    <name evidence="2" type="ORF">GNP94_12035</name>
</gene>
<dbReference type="EMBL" id="WOAA01000008">
    <property type="protein sequence ID" value="MUG66731.1"/>
    <property type="molecule type" value="Genomic_DNA"/>
</dbReference>
<organism evidence="2 3">
    <name type="scientific">Paenibacillus campinasensis</name>
    <dbReference type="NCBI Taxonomy" id="66347"/>
    <lineage>
        <taxon>Bacteria</taxon>
        <taxon>Bacillati</taxon>
        <taxon>Bacillota</taxon>
        <taxon>Bacilli</taxon>
        <taxon>Bacillales</taxon>
        <taxon>Paenibacillaceae</taxon>
        <taxon>Paenibacillus</taxon>
    </lineage>
</organism>
<comment type="caution">
    <text evidence="2">The sequence shown here is derived from an EMBL/GenBank/DDBJ whole genome shotgun (WGS) entry which is preliminary data.</text>
</comment>
<feature type="region of interest" description="Disordered" evidence="1">
    <location>
        <begin position="59"/>
        <end position="134"/>
    </location>
</feature>
<dbReference type="Proteomes" id="UP000435177">
    <property type="component" value="Unassembled WGS sequence"/>
</dbReference>
<dbReference type="Gene3D" id="3.30.1490.480">
    <property type="entry name" value="Endolytic murein transglycosylase"/>
    <property type="match status" value="1"/>
</dbReference>